<comment type="caution">
    <text evidence="1">The sequence shown here is derived from an EMBL/GenBank/DDBJ whole genome shotgun (WGS) entry which is preliminary data.</text>
</comment>
<name>I0W631_RHOOP</name>
<dbReference type="RefSeq" id="WP_007301664.1">
    <property type="nucleotide sequence ID" value="NZ_AJJH01000178.1"/>
</dbReference>
<dbReference type="EMBL" id="AJJH01000178">
    <property type="protein sequence ID" value="EID71847.1"/>
    <property type="molecule type" value="Genomic_DNA"/>
</dbReference>
<accession>I0W631</accession>
<organism evidence="1 2">
    <name type="scientific">Rhodococcus opacus RKJ300 = JCM 13270</name>
    <dbReference type="NCBI Taxonomy" id="1165867"/>
    <lineage>
        <taxon>Bacteria</taxon>
        <taxon>Bacillati</taxon>
        <taxon>Actinomycetota</taxon>
        <taxon>Actinomycetes</taxon>
        <taxon>Mycobacteriales</taxon>
        <taxon>Nocardiaceae</taxon>
        <taxon>Rhodococcus</taxon>
    </lineage>
</organism>
<proteinExistence type="predicted"/>
<reference evidence="1 2" key="1">
    <citation type="journal article" date="2012" name="J. Bacteriol.">
        <title>Draft genome sequence of the nitrophenol-degrading actinomycete Rhodococcus imtechensis RKJ300.</title>
        <authorList>
            <person name="Vikram S."/>
            <person name="Kumar S."/>
            <person name="Subramanian S."/>
            <person name="Raghava G.P."/>
        </authorList>
    </citation>
    <scope>NUCLEOTIDE SEQUENCE [LARGE SCALE GENOMIC DNA]</scope>
    <source>
        <strain evidence="1 2">RKJ300</strain>
    </source>
</reference>
<sequence length="72" mass="7280">MGPLELHEYTGLDAVGLSELIRAGEVTATEVEAVARVAIAQADADLGALTMRTATTVPVRSGCLPRAAGSSA</sequence>
<dbReference type="Proteomes" id="UP000006447">
    <property type="component" value="Unassembled WGS sequence"/>
</dbReference>
<protein>
    <recommendedName>
        <fullName evidence="3">Amidase</fullName>
    </recommendedName>
</protein>
<dbReference type="AlphaFoldDB" id="I0W631"/>
<gene>
    <name evidence="1" type="ORF">W59_39139</name>
</gene>
<evidence type="ECO:0000313" key="1">
    <source>
        <dbReference type="EMBL" id="EID71847.1"/>
    </source>
</evidence>
<evidence type="ECO:0000313" key="2">
    <source>
        <dbReference type="Proteomes" id="UP000006447"/>
    </source>
</evidence>
<dbReference type="PATRIC" id="fig|1165867.3.peg.8025"/>
<evidence type="ECO:0008006" key="3">
    <source>
        <dbReference type="Google" id="ProtNLM"/>
    </source>
</evidence>